<sequence>MKTLFKTTALVSAMVIALGCSTAAQNTHQTDLKKPTLLAKLPVAFNSPASLTIDAYNNVLFTSPNLHNETFLKQGLIKSPAVPVIGLINQNDTVETWYTFKPTDMEPTSGTVVPMGIAKGPDGNIYIADMQLWAGGESRILRVNVKQGQAVDVDVVAKGLSFPNAVAWHDNNLYITDTVLATDKGKSTTSGVYKLNINELNAEKPVTLAKYQSQQQHDSHLFETFTSNGSLGFGANGLAFDDQGNMFTGLMEDGTVVKTTIDKNGQKLNSRIFAKGMVANDGIHWDSHSQALYITDLFDNALYAISTEGALTLLAKNGDTTGAMGELDAPGEAIVRGNKVYVTNFDAAFGAPNMVNQKPDMPVSLSVIQLED</sequence>
<feature type="signal peptide" evidence="1">
    <location>
        <begin position="1"/>
        <end position="24"/>
    </location>
</feature>
<dbReference type="PANTHER" id="PTHR47572">
    <property type="entry name" value="LIPOPROTEIN-RELATED"/>
    <property type="match status" value="1"/>
</dbReference>
<evidence type="ECO:0000313" key="2">
    <source>
        <dbReference type="EMBL" id="GGF01263.1"/>
    </source>
</evidence>
<reference evidence="3" key="1">
    <citation type="journal article" date="2019" name="Int. J. Syst. Evol. Microbiol.">
        <title>The Global Catalogue of Microorganisms (GCM) 10K type strain sequencing project: providing services to taxonomists for standard genome sequencing and annotation.</title>
        <authorList>
            <consortium name="The Broad Institute Genomics Platform"/>
            <consortium name="The Broad Institute Genome Sequencing Center for Infectious Disease"/>
            <person name="Wu L."/>
            <person name="Ma J."/>
        </authorList>
    </citation>
    <scope>NUCLEOTIDE SEQUENCE [LARGE SCALE GENOMIC DNA]</scope>
    <source>
        <strain evidence="3">CGMCC 1.15394</strain>
    </source>
</reference>
<accession>A0ABQ1TQB4</accession>
<dbReference type="RefSeq" id="WP_188729705.1">
    <property type="nucleotide sequence ID" value="NZ_BMIT01000010.1"/>
</dbReference>
<dbReference type="Proteomes" id="UP000638462">
    <property type="component" value="Unassembled WGS sequence"/>
</dbReference>
<protein>
    <recommendedName>
        <fullName evidence="4">SMP-30/Gluconolactonase/LRE-like region domain-containing protein</fullName>
    </recommendedName>
</protein>
<proteinExistence type="predicted"/>
<name>A0ABQ1TQB4_9GAMM</name>
<keyword evidence="1" id="KW-0732">Signal</keyword>
<evidence type="ECO:0000256" key="1">
    <source>
        <dbReference type="SAM" id="SignalP"/>
    </source>
</evidence>
<keyword evidence="3" id="KW-1185">Reference proteome</keyword>
<dbReference type="EMBL" id="BMIT01000010">
    <property type="protein sequence ID" value="GGF01263.1"/>
    <property type="molecule type" value="Genomic_DNA"/>
</dbReference>
<organism evidence="2 3">
    <name type="scientific">Pseudoalteromonas gelatinilytica</name>
    <dbReference type="NCBI Taxonomy" id="1703256"/>
    <lineage>
        <taxon>Bacteria</taxon>
        <taxon>Pseudomonadati</taxon>
        <taxon>Pseudomonadota</taxon>
        <taxon>Gammaproteobacteria</taxon>
        <taxon>Alteromonadales</taxon>
        <taxon>Pseudoalteromonadaceae</taxon>
        <taxon>Pseudoalteromonas</taxon>
    </lineage>
</organism>
<dbReference type="Gene3D" id="2.120.10.30">
    <property type="entry name" value="TolB, C-terminal domain"/>
    <property type="match status" value="1"/>
</dbReference>
<dbReference type="SUPFAM" id="SSF63829">
    <property type="entry name" value="Calcium-dependent phosphotriesterase"/>
    <property type="match status" value="1"/>
</dbReference>
<evidence type="ECO:0008006" key="4">
    <source>
        <dbReference type="Google" id="ProtNLM"/>
    </source>
</evidence>
<feature type="chain" id="PRO_5045597364" description="SMP-30/Gluconolactonase/LRE-like region domain-containing protein" evidence="1">
    <location>
        <begin position="25"/>
        <end position="372"/>
    </location>
</feature>
<dbReference type="PROSITE" id="PS51257">
    <property type="entry name" value="PROKAR_LIPOPROTEIN"/>
    <property type="match status" value="1"/>
</dbReference>
<gene>
    <name evidence="2" type="ORF">GCM10008027_27650</name>
</gene>
<evidence type="ECO:0000313" key="3">
    <source>
        <dbReference type="Proteomes" id="UP000638462"/>
    </source>
</evidence>
<dbReference type="InterPro" id="IPR011042">
    <property type="entry name" value="6-blade_b-propeller_TolB-like"/>
</dbReference>
<dbReference type="PANTHER" id="PTHR47572:SF4">
    <property type="entry name" value="LACTONASE DRP35"/>
    <property type="match status" value="1"/>
</dbReference>
<comment type="caution">
    <text evidence="2">The sequence shown here is derived from an EMBL/GenBank/DDBJ whole genome shotgun (WGS) entry which is preliminary data.</text>
</comment>
<dbReference type="InterPro" id="IPR051262">
    <property type="entry name" value="SMP-30/CGR1_Lactonase"/>
</dbReference>